<name>A0A2M9ZF14_9LEPT</name>
<dbReference type="NCBIfam" id="TIGR04366">
    <property type="entry name" value="cupin_WbuC"/>
    <property type="match status" value="1"/>
</dbReference>
<dbReference type="InterPro" id="IPR046058">
    <property type="entry name" value="WbuC_cupin"/>
</dbReference>
<evidence type="ECO:0000313" key="3">
    <source>
        <dbReference type="Proteomes" id="UP000231912"/>
    </source>
</evidence>
<dbReference type="SUPFAM" id="SSF51182">
    <property type="entry name" value="RmlC-like cupins"/>
    <property type="match status" value="1"/>
</dbReference>
<organism evidence="2 3">
    <name type="scientific">Leptospira wolffii</name>
    <dbReference type="NCBI Taxonomy" id="409998"/>
    <lineage>
        <taxon>Bacteria</taxon>
        <taxon>Pseudomonadati</taxon>
        <taxon>Spirochaetota</taxon>
        <taxon>Spirochaetia</taxon>
        <taxon>Leptospirales</taxon>
        <taxon>Leptospiraceae</taxon>
        <taxon>Leptospira</taxon>
    </lineage>
</organism>
<dbReference type="InterPro" id="IPR027565">
    <property type="entry name" value="Cupin_WbuC"/>
</dbReference>
<dbReference type="CDD" id="cd07005">
    <property type="entry name" value="cupin_WbuC-like"/>
    <property type="match status" value="1"/>
</dbReference>
<dbReference type="InterPro" id="IPR011051">
    <property type="entry name" value="RmlC_Cupin_sf"/>
</dbReference>
<dbReference type="RefSeq" id="WP_100757538.1">
    <property type="nucleotide sequence ID" value="NZ_NPDT01000001.1"/>
</dbReference>
<proteinExistence type="predicted"/>
<dbReference type="EMBL" id="NPDT01000001">
    <property type="protein sequence ID" value="PJZ66964.1"/>
    <property type="molecule type" value="Genomic_DNA"/>
</dbReference>
<evidence type="ECO:0000313" key="2">
    <source>
        <dbReference type="EMBL" id="PJZ66964.1"/>
    </source>
</evidence>
<dbReference type="InterPro" id="IPR014710">
    <property type="entry name" value="RmlC-like_jellyroll"/>
</dbReference>
<dbReference type="Pfam" id="PF19480">
    <property type="entry name" value="DUF6016"/>
    <property type="match status" value="1"/>
</dbReference>
<accession>A0A2M9ZF14</accession>
<reference evidence="2 3" key="1">
    <citation type="submission" date="2017-07" db="EMBL/GenBank/DDBJ databases">
        <title>Leptospira spp. isolated from tropical soils.</title>
        <authorList>
            <person name="Thibeaux R."/>
            <person name="Iraola G."/>
            <person name="Ferres I."/>
            <person name="Bierque E."/>
            <person name="Girault D."/>
            <person name="Soupe-Gilbert M.-E."/>
            <person name="Picardeau M."/>
            <person name="Goarant C."/>
        </authorList>
    </citation>
    <scope>NUCLEOTIDE SEQUENCE [LARGE SCALE GENOMIC DNA]</scope>
    <source>
        <strain evidence="2 3">FH2-C-A2</strain>
    </source>
</reference>
<dbReference type="Gene3D" id="2.60.120.10">
    <property type="entry name" value="Jelly Rolls"/>
    <property type="match status" value="1"/>
</dbReference>
<dbReference type="Proteomes" id="UP000231912">
    <property type="component" value="Unassembled WGS sequence"/>
</dbReference>
<comment type="caution">
    <text evidence="2">The sequence shown here is derived from an EMBL/GenBank/DDBJ whole genome shotgun (WGS) entry which is preliminary data.</text>
</comment>
<protein>
    <submittedName>
        <fullName evidence="2">Cupin</fullName>
    </submittedName>
</protein>
<sequence>MNSSYNSSRPVKQLIDQELFERLLPQASSSARRRTNHNFHELQEPYQRFLNVLTKETYVQAHRHKSPPKPETFLVLNGRLGFILFEEDGNIKETHLLSSDGPVYGIDLSPGVYHSLVCLSETCICFEGKSGPYDPKTDKEFASWAPPENDPESRAYLENLRSLFKT</sequence>
<feature type="domain" description="Cupin fold metalloprotein WbuC cupin" evidence="1">
    <location>
        <begin position="15"/>
        <end position="97"/>
    </location>
</feature>
<dbReference type="AlphaFoldDB" id="A0A2M9ZF14"/>
<evidence type="ECO:0000259" key="1">
    <source>
        <dbReference type="Pfam" id="PF19480"/>
    </source>
</evidence>
<gene>
    <name evidence="2" type="ORF">CH371_02405</name>
</gene>